<evidence type="ECO:0000259" key="2">
    <source>
        <dbReference type="Pfam" id="PF07985"/>
    </source>
</evidence>
<dbReference type="Pfam" id="PF07985">
    <property type="entry name" value="SRR1"/>
    <property type="match status" value="1"/>
</dbReference>
<dbReference type="PANTHER" id="PTHR42080:SF1">
    <property type="entry name" value="SRR1-LIKE DOMAIN-CONTAINING PROTEIN"/>
    <property type="match status" value="1"/>
</dbReference>
<dbReference type="EMBL" id="KZ613476">
    <property type="protein sequence ID" value="PMD22756.1"/>
    <property type="molecule type" value="Genomic_DNA"/>
</dbReference>
<name>A0A2J6Q8Z5_9HELO</name>
<sequence length="244" mass="28171">MPHANNFDQPTQSTRTTNIKLSSSRETRQLHILYNKIQNQCIESNFSTSIKHLLDSKNNPRITRIVSLGLGSLTKSTDQSRRIKQLAILLAIAERMRKSQPSLEIYAQDPSFSKIDEAFLQTLDVHILSTSSATELGEAAQYIDENTLVYSPFLTLEAYELFFSTGKFNFFIGDDFDALRVKWPKHSSGWKEAESISRRYVQNFRKRVIRDEAGFWGVEDKPFPMAMYYKTSHRYESQQPKAKL</sequence>
<dbReference type="AlphaFoldDB" id="A0A2J6Q8Z5"/>
<feature type="domain" description="SRR1-like" evidence="2">
    <location>
        <begin position="52"/>
        <end position="184"/>
    </location>
</feature>
<protein>
    <recommendedName>
        <fullName evidence="2">SRR1-like domain-containing protein</fullName>
    </recommendedName>
</protein>
<feature type="region of interest" description="Disordered" evidence="1">
    <location>
        <begin position="1"/>
        <end position="22"/>
    </location>
</feature>
<accession>A0A2J6Q8Z5</accession>
<proteinExistence type="predicted"/>
<keyword evidence="4" id="KW-1185">Reference proteome</keyword>
<reference evidence="3 4" key="1">
    <citation type="submission" date="2016-05" db="EMBL/GenBank/DDBJ databases">
        <title>A degradative enzymes factory behind the ericoid mycorrhizal symbiosis.</title>
        <authorList>
            <consortium name="DOE Joint Genome Institute"/>
            <person name="Martino E."/>
            <person name="Morin E."/>
            <person name="Grelet G."/>
            <person name="Kuo A."/>
            <person name="Kohler A."/>
            <person name="Daghino S."/>
            <person name="Barry K."/>
            <person name="Choi C."/>
            <person name="Cichocki N."/>
            <person name="Clum A."/>
            <person name="Copeland A."/>
            <person name="Hainaut M."/>
            <person name="Haridas S."/>
            <person name="Labutti K."/>
            <person name="Lindquist E."/>
            <person name="Lipzen A."/>
            <person name="Khouja H.-R."/>
            <person name="Murat C."/>
            <person name="Ohm R."/>
            <person name="Olson A."/>
            <person name="Spatafora J."/>
            <person name="Veneault-Fourrey C."/>
            <person name="Henrissat B."/>
            <person name="Grigoriev I."/>
            <person name="Martin F."/>
            <person name="Perotto S."/>
        </authorList>
    </citation>
    <scope>NUCLEOTIDE SEQUENCE [LARGE SCALE GENOMIC DNA]</scope>
    <source>
        <strain evidence="3 4">UAMH 7357</strain>
    </source>
</reference>
<dbReference type="InterPro" id="IPR012942">
    <property type="entry name" value="SRR1-like"/>
</dbReference>
<dbReference type="Proteomes" id="UP000235672">
    <property type="component" value="Unassembled WGS sequence"/>
</dbReference>
<evidence type="ECO:0000313" key="3">
    <source>
        <dbReference type="EMBL" id="PMD22756.1"/>
    </source>
</evidence>
<organism evidence="3 4">
    <name type="scientific">Hyaloscypha hepaticicola</name>
    <dbReference type="NCBI Taxonomy" id="2082293"/>
    <lineage>
        <taxon>Eukaryota</taxon>
        <taxon>Fungi</taxon>
        <taxon>Dikarya</taxon>
        <taxon>Ascomycota</taxon>
        <taxon>Pezizomycotina</taxon>
        <taxon>Leotiomycetes</taxon>
        <taxon>Helotiales</taxon>
        <taxon>Hyaloscyphaceae</taxon>
        <taxon>Hyaloscypha</taxon>
    </lineage>
</organism>
<evidence type="ECO:0000256" key="1">
    <source>
        <dbReference type="SAM" id="MobiDB-lite"/>
    </source>
</evidence>
<dbReference type="PANTHER" id="PTHR42080">
    <property type="entry name" value="SRR1 DOMAIN-CONTAINING PROTEIN"/>
    <property type="match status" value="1"/>
</dbReference>
<dbReference type="OrthoDB" id="5318346at2759"/>
<evidence type="ECO:0000313" key="4">
    <source>
        <dbReference type="Proteomes" id="UP000235672"/>
    </source>
</evidence>
<gene>
    <name evidence="3" type="ORF">NA56DRAFT_73747</name>
</gene>